<dbReference type="Pfam" id="PF01262">
    <property type="entry name" value="AlaDh_PNT_C"/>
    <property type="match status" value="1"/>
</dbReference>
<keyword evidence="5" id="KW-1278">Translocase</keyword>
<dbReference type="SUPFAM" id="SSF52283">
    <property type="entry name" value="Formate/glycerate dehydrogenase catalytic domain-like"/>
    <property type="match status" value="1"/>
</dbReference>
<dbReference type="Gene3D" id="3.40.50.720">
    <property type="entry name" value="NAD(P)-binding Rossmann-like Domain"/>
    <property type="match status" value="2"/>
</dbReference>
<dbReference type="Proteomes" id="UP000321617">
    <property type="component" value="Unassembled WGS sequence"/>
</dbReference>
<comment type="catalytic activity">
    <reaction evidence="7">
        <text>NAD(+) + NADPH + H(+)(in) = NADH + NADP(+) + H(+)(out)</text>
        <dbReference type="Rhea" id="RHEA:47992"/>
        <dbReference type="ChEBI" id="CHEBI:15378"/>
        <dbReference type="ChEBI" id="CHEBI:57540"/>
        <dbReference type="ChEBI" id="CHEBI:57783"/>
        <dbReference type="ChEBI" id="CHEBI:57945"/>
        <dbReference type="ChEBI" id="CHEBI:58349"/>
        <dbReference type="EC" id="7.1.1.1"/>
    </reaction>
</comment>
<dbReference type="AlphaFoldDB" id="A0A562UQB6"/>
<sequence>MTVTTVGVIRERHPGEERVALTPEAVTRLTTAEVSVVVESGAGAASHHSDDDYREAGARVADTATVEAADVLCGVNPFTPGDPRPGQVLVGLFSPLHRAAHMRRLQAAELTVVSLDLLPRRLSRAQSMDALSSQANLAGYKAVLVAADTYRRYFPMLTTAAGTSSPANVLVLGTGVAGLSAIGTARRLGAVVTAYDVRPEARGEVESLGARFLELESVTGGAGDGGYARQLTDAERRAQQDELTARLSRFDVVITTAKVPGRVPPTLVTEAGLASLRPGSVVVDMAAGELGGNVATSRPDERFVTEGGVTVIGAGDLPARMGPAASAGYARNISAVLRHLLVDGRVHIDPDDEITGQITVTHRGEPVSPLTADQLTADATVGGNT</sequence>
<dbReference type="RefSeq" id="WP_147144081.1">
    <property type="nucleotide sequence ID" value="NZ_BAABIJ010000006.1"/>
</dbReference>
<evidence type="ECO:0000256" key="6">
    <source>
        <dbReference type="ARBA" id="ARBA00023027"/>
    </source>
</evidence>
<dbReference type="InterPro" id="IPR036291">
    <property type="entry name" value="NAD(P)-bd_dom_sf"/>
</dbReference>
<dbReference type="SUPFAM" id="SSF51735">
    <property type="entry name" value="NAD(P)-binding Rossmann-fold domains"/>
    <property type="match status" value="1"/>
</dbReference>
<dbReference type="PANTHER" id="PTHR10160">
    <property type="entry name" value="NAD(P) TRANSHYDROGENASE"/>
    <property type="match status" value="1"/>
</dbReference>
<feature type="domain" description="Alanine dehydrogenase/pyridine nucleotide transhydrogenase NAD(H)-binding" evidence="8">
    <location>
        <begin position="147"/>
        <end position="313"/>
    </location>
</feature>
<keyword evidence="6" id="KW-0520">NAD</keyword>
<evidence type="ECO:0000313" key="11">
    <source>
        <dbReference type="Proteomes" id="UP000321617"/>
    </source>
</evidence>
<evidence type="ECO:0000256" key="4">
    <source>
        <dbReference type="ARBA" id="ARBA00022857"/>
    </source>
</evidence>
<dbReference type="CDD" id="cd05304">
    <property type="entry name" value="Rubrum_tdh"/>
    <property type="match status" value="1"/>
</dbReference>
<dbReference type="GO" id="GO:0050661">
    <property type="term" value="F:NADP binding"/>
    <property type="evidence" value="ECO:0007669"/>
    <property type="project" value="TreeGrafter"/>
</dbReference>
<dbReference type="PANTHER" id="PTHR10160:SF19">
    <property type="entry name" value="PROTON-TRANSLOCATING NAD(P)(+) TRANSHYDROGENASE"/>
    <property type="match status" value="1"/>
</dbReference>
<evidence type="ECO:0000256" key="2">
    <source>
        <dbReference type="ARBA" id="ARBA00012943"/>
    </source>
</evidence>
<dbReference type="OrthoDB" id="9804592at2"/>
<keyword evidence="3" id="KW-0547">Nucleotide-binding</keyword>
<evidence type="ECO:0000259" key="9">
    <source>
        <dbReference type="SMART" id="SM01003"/>
    </source>
</evidence>
<comment type="function">
    <text evidence="1">The transhydrogenation between NADH and NADP is coupled to respiration and ATP hydrolysis and functions as a proton pump across the membrane.</text>
</comment>
<evidence type="ECO:0000259" key="8">
    <source>
        <dbReference type="SMART" id="SM01002"/>
    </source>
</evidence>
<accession>A0A562UQB6</accession>
<dbReference type="GO" id="GO:0005886">
    <property type="term" value="C:plasma membrane"/>
    <property type="evidence" value="ECO:0007669"/>
    <property type="project" value="TreeGrafter"/>
</dbReference>
<evidence type="ECO:0000256" key="3">
    <source>
        <dbReference type="ARBA" id="ARBA00022741"/>
    </source>
</evidence>
<reference evidence="10 11" key="1">
    <citation type="journal article" date="2013" name="Stand. Genomic Sci.">
        <title>Genomic Encyclopedia of Type Strains, Phase I: The one thousand microbial genomes (KMG-I) project.</title>
        <authorList>
            <person name="Kyrpides N.C."/>
            <person name="Woyke T."/>
            <person name="Eisen J.A."/>
            <person name="Garrity G."/>
            <person name="Lilburn T.G."/>
            <person name="Beck B.J."/>
            <person name="Whitman W.B."/>
            <person name="Hugenholtz P."/>
            <person name="Klenk H.P."/>
        </authorList>
    </citation>
    <scope>NUCLEOTIDE SEQUENCE [LARGE SCALE GENOMIC DNA]</scope>
    <source>
        <strain evidence="10 11">DSM 45044</strain>
    </source>
</reference>
<dbReference type="InterPro" id="IPR007886">
    <property type="entry name" value="AlaDH/PNT_N"/>
</dbReference>
<keyword evidence="11" id="KW-1185">Reference proteome</keyword>
<dbReference type="Pfam" id="PF05222">
    <property type="entry name" value="AlaDh_PNT_N"/>
    <property type="match status" value="1"/>
</dbReference>
<organism evidence="10 11">
    <name type="scientific">Stackebrandtia albiflava</name>
    <dbReference type="NCBI Taxonomy" id="406432"/>
    <lineage>
        <taxon>Bacteria</taxon>
        <taxon>Bacillati</taxon>
        <taxon>Actinomycetota</taxon>
        <taxon>Actinomycetes</taxon>
        <taxon>Glycomycetales</taxon>
        <taxon>Glycomycetaceae</taxon>
        <taxon>Stackebrandtia</taxon>
    </lineage>
</organism>
<keyword evidence="4" id="KW-0521">NADP</keyword>
<evidence type="ECO:0000313" key="10">
    <source>
        <dbReference type="EMBL" id="TWJ07809.1"/>
    </source>
</evidence>
<gene>
    <name evidence="10" type="ORF">LX16_4973</name>
</gene>
<dbReference type="SMART" id="SM01003">
    <property type="entry name" value="AlaDh_PNT_N"/>
    <property type="match status" value="1"/>
</dbReference>
<feature type="domain" description="Alanine dehydrogenase/pyridine nucleotide transhydrogenase N-terminal" evidence="9">
    <location>
        <begin position="7"/>
        <end position="138"/>
    </location>
</feature>
<dbReference type="GO" id="GO:0008750">
    <property type="term" value="F:proton-translocating NAD(P)+ transhydrogenase activity"/>
    <property type="evidence" value="ECO:0007669"/>
    <property type="project" value="UniProtKB-EC"/>
</dbReference>
<evidence type="ECO:0000256" key="7">
    <source>
        <dbReference type="ARBA" id="ARBA00048202"/>
    </source>
</evidence>
<dbReference type="EC" id="7.1.1.1" evidence="2"/>
<proteinExistence type="predicted"/>
<dbReference type="GO" id="GO:0006740">
    <property type="term" value="P:NADPH regeneration"/>
    <property type="evidence" value="ECO:0007669"/>
    <property type="project" value="TreeGrafter"/>
</dbReference>
<dbReference type="InterPro" id="IPR007698">
    <property type="entry name" value="AlaDH/PNT_NAD(H)-bd"/>
</dbReference>
<comment type="caution">
    <text evidence="10">The sequence shown here is derived from an EMBL/GenBank/DDBJ whole genome shotgun (WGS) entry which is preliminary data.</text>
</comment>
<dbReference type="SMART" id="SM01002">
    <property type="entry name" value="AlaDh_PNT_C"/>
    <property type="match status" value="1"/>
</dbReference>
<protein>
    <recommendedName>
        <fullName evidence="2">proton-translocating NAD(P)(+) transhydrogenase</fullName>
        <ecNumber evidence="2">7.1.1.1</ecNumber>
    </recommendedName>
</protein>
<name>A0A562UQB6_9ACTN</name>
<evidence type="ECO:0000256" key="1">
    <source>
        <dbReference type="ARBA" id="ARBA00003943"/>
    </source>
</evidence>
<evidence type="ECO:0000256" key="5">
    <source>
        <dbReference type="ARBA" id="ARBA00022967"/>
    </source>
</evidence>
<dbReference type="EMBL" id="VLLL01000010">
    <property type="protein sequence ID" value="TWJ07809.1"/>
    <property type="molecule type" value="Genomic_DNA"/>
</dbReference>